<dbReference type="Proteomes" id="UP000554482">
    <property type="component" value="Unassembled WGS sequence"/>
</dbReference>
<evidence type="ECO:0000313" key="4">
    <source>
        <dbReference type="EMBL" id="KAF5185829.1"/>
    </source>
</evidence>
<sequence length="676" mass="76411">MMATKKKHLSSIANDVLHRCAEDVDTSVDRLVQQFEAGWKFETGDYSRRLVEFCSSKALTNICCSIQEKIADGSFSRFTFDMMLAWEKPNAEDENSHSNTERLAKEEEDKKMAEPQGNDDVSLFYSDLMPLLVDDESSIGEDAFVWLGSLVPLVVDMANGRFTFETLTAATAQRLHFPAYDIFLKEIDKCIKYLQKQTTLSSLELADDEYILHMEGTAKTQRVVRHIGGTSWPGRLTLTNYALYFEASGVITYEDALKIDLSKKIDHTVNRASTGPWGAPIFDKALTYESSQLSETVVLEFPEMTSSTRREHWLTLIREVILMHQFLSKLKEISPLQSWEMQARTILAILRLHAAREMLRISPPAPTSFLIFSLFDELPKGDYVLEELPNTLKQVNSTQPCSASSILKSLNISWSQALNIDAKKEVKESPCAHPENITLEATTNQVREEAMEIDDAKATVEGLKEEGISDSFMVLMELLSPLKIVVPSCQQILAWDRPLVTLLVFSATLIITYKEWIGMAIAALLVWGVREIYQARRMRIKDRYGEIVVCTGSDQSSDQSSVESIVSAHHGFKGVQSIVQMANMSILKIQSILLSRAPKHTNMVMMVMIGLAIFLAIVPLKFIIMTLTTYVFMMNAFKRGKNTKNTENDKTKTERRLKEWWNSIPAIPVRIVDKAP</sequence>
<dbReference type="AlphaFoldDB" id="A0A7J6VL21"/>
<evidence type="ECO:0000256" key="3">
    <source>
        <dbReference type="SAM" id="Phobius"/>
    </source>
</evidence>
<keyword evidence="3" id="KW-0472">Membrane</keyword>
<dbReference type="OrthoDB" id="1903413at2759"/>
<keyword evidence="5" id="KW-1185">Reference proteome</keyword>
<evidence type="ECO:0000256" key="1">
    <source>
        <dbReference type="SAM" id="Coils"/>
    </source>
</evidence>
<reference evidence="4 5" key="1">
    <citation type="submission" date="2020-06" db="EMBL/GenBank/DDBJ databases">
        <title>Transcriptomic and genomic resources for Thalictrum thalictroides and T. hernandezii: Facilitating candidate gene discovery in an emerging model plant lineage.</title>
        <authorList>
            <person name="Arias T."/>
            <person name="Riano-Pachon D.M."/>
            <person name="Di Stilio V.S."/>
        </authorList>
    </citation>
    <scope>NUCLEOTIDE SEQUENCE [LARGE SCALE GENOMIC DNA]</scope>
    <source>
        <strain evidence="5">cv. WT478/WT964</strain>
        <tissue evidence="4">Leaves</tissue>
    </source>
</reference>
<evidence type="ECO:0000256" key="2">
    <source>
        <dbReference type="SAM" id="MobiDB-lite"/>
    </source>
</evidence>
<keyword evidence="1" id="KW-0175">Coiled coil</keyword>
<proteinExistence type="predicted"/>
<organism evidence="4 5">
    <name type="scientific">Thalictrum thalictroides</name>
    <name type="common">Rue-anemone</name>
    <name type="synonym">Anemone thalictroides</name>
    <dbReference type="NCBI Taxonomy" id="46969"/>
    <lineage>
        <taxon>Eukaryota</taxon>
        <taxon>Viridiplantae</taxon>
        <taxon>Streptophyta</taxon>
        <taxon>Embryophyta</taxon>
        <taxon>Tracheophyta</taxon>
        <taxon>Spermatophyta</taxon>
        <taxon>Magnoliopsida</taxon>
        <taxon>Ranunculales</taxon>
        <taxon>Ranunculaceae</taxon>
        <taxon>Thalictroideae</taxon>
        <taxon>Thalictrum</taxon>
    </lineage>
</organism>
<feature type="transmembrane region" description="Helical" evidence="3">
    <location>
        <begin position="604"/>
        <end position="633"/>
    </location>
</feature>
<dbReference type="Pfam" id="PF04842">
    <property type="entry name" value="DUF639"/>
    <property type="match status" value="1"/>
</dbReference>
<keyword evidence="3" id="KW-1133">Transmembrane helix</keyword>
<feature type="coiled-coil region" evidence="1">
    <location>
        <begin position="439"/>
        <end position="466"/>
    </location>
</feature>
<dbReference type="PANTHER" id="PTHR31860:SF5">
    <property type="entry name" value="ARGH (DUF639)"/>
    <property type="match status" value="1"/>
</dbReference>
<evidence type="ECO:0000313" key="5">
    <source>
        <dbReference type="Proteomes" id="UP000554482"/>
    </source>
</evidence>
<feature type="region of interest" description="Disordered" evidence="2">
    <location>
        <begin position="90"/>
        <end position="118"/>
    </location>
</feature>
<dbReference type="EMBL" id="JABWDY010030147">
    <property type="protein sequence ID" value="KAF5185829.1"/>
    <property type="molecule type" value="Genomic_DNA"/>
</dbReference>
<comment type="caution">
    <text evidence="4">The sequence shown here is derived from an EMBL/GenBank/DDBJ whole genome shotgun (WGS) entry which is preliminary data.</text>
</comment>
<feature type="transmembrane region" description="Helical" evidence="3">
    <location>
        <begin position="516"/>
        <end position="533"/>
    </location>
</feature>
<protein>
    <submittedName>
        <fullName evidence="4">Argh</fullName>
    </submittedName>
</protein>
<name>A0A7J6VL21_THATH</name>
<dbReference type="InterPro" id="IPR006927">
    <property type="entry name" value="DUF639"/>
</dbReference>
<accession>A0A7J6VL21</accession>
<gene>
    <name evidence="4" type="ORF">FRX31_024586</name>
</gene>
<dbReference type="PANTHER" id="PTHR31860">
    <property type="entry name" value="HEAT-INDUCIBLE TRANSCRIPTION REPRESSOR (DUF639)-RELATED"/>
    <property type="match status" value="1"/>
</dbReference>
<keyword evidence="3" id="KW-0812">Transmembrane</keyword>
<feature type="compositionally biased region" description="Basic and acidic residues" evidence="2">
    <location>
        <begin position="90"/>
        <end position="113"/>
    </location>
</feature>